<dbReference type="Proteomes" id="UP001142592">
    <property type="component" value="Unassembled WGS sequence"/>
</dbReference>
<name>A0A9X3DHA5_9SPHI</name>
<evidence type="ECO:0000313" key="2">
    <source>
        <dbReference type="EMBL" id="MCX3266160.1"/>
    </source>
</evidence>
<sequence length="54" mass="5824">MRTALLILGICLFIAGPAAKIYHLDHANSYMIASGLGLVMITALGFMKKKDSEN</sequence>
<keyword evidence="1" id="KW-1133">Transmembrane helix</keyword>
<reference evidence="2" key="1">
    <citation type="submission" date="2022-11" db="EMBL/GenBank/DDBJ databases">
        <authorList>
            <person name="Graham C."/>
            <person name="Newman J.D."/>
        </authorList>
    </citation>
    <scope>NUCLEOTIDE SEQUENCE</scope>
    <source>
        <strain evidence="2">DSM 19486</strain>
    </source>
</reference>
<dbReference type="RefSeq" id="WP_157259068.1">
    <property type="nucleotide sequence ID" value="NZ_JAPJUH010000004.1"/>
</dbReference>
<evidence type="ECO:0000313" key="3">
    <source>
        <dbReference type="Proteomes" id="UP001142592"/>
    </source>
</evidence>
<gene>
    <name evidence="2" type="ORF">OQZ29_15485</name>
</gene>
<keyword evidence="3" id="KW-1185">Reference proteome</keyword>
<accession>A0A9X3DHA5</accession>
<keyword evidence="1" id="KW-0812">Transmembrane</keyword>
<organism evidence="2 3">
    <name type="scientific">Pedobacter agri</name>
    <dbReference type="NCBI Taxonomy" id="454586"/>
    <lineage>
        <taxon>Bacteria</taxon>
        <taxon>Pseudomonadati</taxon>
        <taxon>Bacteroidota</taxon>
        <taxon>Sphingobacteriia</taxon>
        <taxon>Sphingobacteriales</taxon>
        <taxon>Sphingobacteriaceae</taxon>
        <taxon>Pedobacter</taxon>
    </lineage>
</organism>
<proteinExistence type="predicted"/>
<feature type="transmembrane region" description="Helical" evidence="1">
    <location>
        <begin position="29"/>
        <end position="47"/>
    </location>
</feature>
<comment type="caution">
    <text evidence="2">The sequence shown here is derived from an EMBL/GenBank/DDBJ whole genome shotgun (WGS) entry which is preliminary data.</text>
</comment>
<protein>
    <submittedName>
        <fullName evidence="2">Uncharacterized protein</fullName>
    </submittedName>
</protein>
<dbReference type="AlphaFoldDB" id="A0A9X3DHA5"/>
<dbReference type="EMBL" id="JAPJUH010000004">
    <property type="protein sequence ID" value="MCX3266160.1"/>
    <property type="molecule type" value="Genomic_DNA"/>
</dbReference>
<keyword evidence="1" id="KW-0472">Membrane</keyword>
<evidence type="ECO:0000256" key="1">
    <source>
        <dbReference type="SAM" id="Phobius"/>
    </source>
</evidence>